<dbReference type="InParanoid" id="E2BTD3"/>
<organism evidence="2">
    <name type="scientific">Harpegnathos saltator</name>
    <name type="common">Jerdon's jumping ant</name>
    <dbReference type="NCBI Taxonomy" id="610380"/>
    <lineage>
        <taxon>Eukaryota</taxon>
        <taxon>Metazoa</taxon>
        <taxon>Ecdysozoa</taxon>
        <taxon>Arthropoda</taxon>
        <taxon>Hexapoda</taxon>
        <taxon>Insecta</taxon>
        <taxon>Pterygota</taxon>
        <taxon>Neoptera</taxon>
        <taxon>Endopterygota</taxon>
        <taxon>Hymenoptera</taxon>
        <taxon>Apocrita</taxon>
        <taxon>Aculeata</taxon>
        <taxon>Formicoidea</taxon>
        <taxon>Formicidae</taxon>
        <taxon>Ponerinae</taxon>
        <taxon>Ponerini</taxon>
        <taxon>Harpegnathos</taxon>
    </lineage>
</organism>
<proteinExistence type="predicted"/>
<accession>E2BTD3</accession>
<evidence type="ECO:0008006" key="3">
    <source>
        <dbReference type="Google" id="ProtNLM"/>
    </source>
</evidence>
<feature type="non-terminal residue" evidence="1">
    <location>
        <position position="138"/>
    </location>
</feature>
<dbReference type="AlphaFoldDB" id="E2BTD3"/>
<dbReference type="Proteomes" id="UP000008237">
    <property type="component" value="Unassembled WGS sequence"/>
</dbReference>
<protein>
    <recommendedName>
        <fullName evidence="3">Transposase Tc1-like domain-containing protein</fullName>
    </recommendedName>
</protein>
<dbReference type="Gene3D" id="3.30.420.10">
    <property type="entry name" value="Ribonuclease H-like superfamily/Ribonuclease H"/>
    <property type="match status" value="1"/>
</dbReference>
<sequence>RSTQNIEAVRESVVESPGISIRHRGQKLDISRSSVQRILTKDLHLHTYKVQLTHALKPTDHAQRREFVEWIMEQQVDADFSNKSIFSDEAHFHLDGLVNRHNCRIWGSENPRMTVEKQMHPRVTVWCGVWAGGIIGPF</sequence>
<keyword evidence="2" id="KW-1185">Reference proteome</keyword>
<evidence type="ECO:0000313" key="1">
    <source>
        <dbReference type="EMBL" id="EFN81054.1"/>
    </source>
</evidence>
<evidence type="ECO:0000313" key="2">
    <source>
        <dbReference type="Proteomes" id="UP000008237"/>
    </source>
</evidence>
<dbReference type="EMBL" id="GL450389">
    <property type="protein sequence ID" value="EFN81054.1"/>
    <property type="molecule type" value="Genomic_DNA"/>
</dbReference>
<name>E2BTD3_HARSA</name>
<dbReference type="PANTHER" id="PTHR47326:SF1">
    <property type="entry name" value="HTH PSQ-TYPE DOMAIN-CONTAINING PROTEIN"/>
    <property type="match status" value="1"/>
</dbReference>
<gene>
    <name evidence="1" type="ORF">EAI_05801</name>
</gene>
<dbReference type="STRING" id="610380.E2BTD3"/>
<dbReference type="OMA" id="CRIWANE"/>
<dbReference type="InterPro" id="IPR036397">
    <property type="entry name" value="RNaseH_sf"/>
</dbReference>
<dbReference type="PANTHER" id="PTHR47326">
    <property type="entry name" value="TRANSPOSABLE ELEMENT TC3 TRANSPOSASE-LIKE PROTEIN"/>
    <property type="match status" value="1"/>
</dbReference>
<feature type="non-terminal residue" evidence="1">
    <location>
        <position position="1"/>
    </location>
</feature>
<reference evidence="1 2" key="1">
    <citation type="journal article" date="2010" name="Science">
        <title>Genomic comparison of the ants Camponotus floridanus and Harpegnathos saltator.</title>
        <authorList>
            <person name="Bonasio R."/>
            <person name="Zhang G."/>
            <person name="Ye C."/>
            <person name="Mutti N.S."/>
            <person name="Fang X."/>
            <person name="Qin N."/>
            <person name="Donahue G."/>
            <person name="Yang P."/>
            <person name="Li Q."/>
            <person name="Li C."/>
            <person name="Zhang P."/>
            <person name="Huang Z."/>
            <person name="Berger S.L."/>
            <person name="Reinberg D."/>
            <person name="Wang J."/>
            <person name="Liebig J."/>
        </authorList>
    </citation>
    <scope>NUCLEOTIDE SEQUENCE [LARGE SCALE GENOMIC DNA]</scope>
    <source>
        <strain evidence="1 2">R22 G/1</strain>
    </source>
</reference>
<dbReference type="GO" id="GO:0003676">
    <property type="term" value="F:nucleic acid binding"/>
    <property type="evidence" value="ECO:0007669"/>
    <property type="project" value="InterPro"/>
</dbReference>